<dbReference type="InterPro" id="IPR011257">
    <property type="entry name" value="DNA_glycosylase"/>
</dbReference>
<keyword evidence="2" id="KW-1185">Reference proteome</keyword>
<name>A0ABR7HSQ1_9FIRM</name>
<dbReference type="PANTHER" id="PTHR30037:SF4">
    <property type="entry name" value="DNA-3-METHYLADENINE GLYCOSYLASE I"/>
    <property type="match status" value="1"/>
</dbReference>
<dbReference type="PANTHER" id="PTHR30037">
    <property type="entry name" value="DNA-3-METHYLADENINE GLYCOSYLASE 1"/>
    <property type="match status" value="1"/>
</dbReference>
<dbReference type="InterPro" id="IPR052891">
    <property type="entry name" value="DNA-3mA_glycosylase"/>
</dbReference>
<dbReference type="Gene3D" id="1.10.340.30">
    <property type="entry name" value="Hypothetical protein, domain 2"/>
    <property type="match status" value="1"/>
</dbReference>
<organism evidence="1 2">
    <name type="scientific">Pseudoflavonifractor hominis</name>
    <dbReference type="NCBI Taxonomy" id="2763059"/>
    <lineage>
        <taxon>Bacteria</taxon>
        <taxon>Bacillati</taxon>
        <taxon>Bacillota</taxon>
        <taxon>Clostridia</taxon>
        <taxon>Eubacteriales</taxon>
        <taxon>Oscillospiraceae</taxon>
        <taxon>Pseudoflavonifractor</taxon>
    </lineage>
</organism>
<dbReference type="EMBL" id="JACOPR010000003">
    <property type="protein sequence ID" value="MBC5730451.1"/>
    <property type="molecule type" value="Genomic_DNA"/>
</dbReference>
<gene>
    <name evidence="1" type="ORF">H8S34_06345</name>
</gene>
<dbReference type="RefSeq" id="WP_186963351.1">
    <property type="nucleotide sequence ID" value="NZ_JACOPR010000003.1"/>
</dbReference>
<protein>
    <submittedName>
        <fullName evidence="1">DNA-3-methyladenine glycosylase I</fullName>
    </submittedName>
</protein>
<accession>A0ABR7HSQ1</accession>
<proteinExistence type="predicted"/>
<dbReference type="SUPFAM" id="SSF48150">
    <property type="entry name" value="DNA-glycosylase"/>
    <property type="match status" value="1"/>
</dbReference>
<sequence>MTEKIRCSWANPKNPLYIRYHDEEWGIPVHDDRRLFEMLVLEGFQAGLSWECILNKREAFRRAFDGFDLEKVCAYDAEKLEALRQDPGIVRNKLKIRAAVKNARIFRDMQREWGSFDRYLWHWTEGKRIHETGQVRSELSDAVSEDLKRRGMKFVGSVIIYSYLQAVGVIDSHEETCFCRQGKRA</sequence>
<dbReference type="Proteomes" id="UP000660021">
    <property type="component" value="Unassembled WGS sequence"/>
</dbReference>
<reference evidence="1 2" key="1">
    <citation type="submission" date="2020-08" db="EMBL/GenBank/DDBJ databases">
        <title>Genome public.</title>
        <authorList>
            <person name="Liu C."/>
            <person name="Sun Q."/>
        </authorList>
    </citation>
    <scope>NUCLEOTIDE SEQUENCE [LARGE SCALE GENOMIC DNA]</scope>
    <source>
        <strain evidence="1 2">New-38</strain>
    </source>
</reference>
<dbReference type="InterPro" id="IPR005019">
    <property type="entry name" value="Adenine_glyco"/>
</dbReference>
<dbReference type="Pfam" id="PF03352">
    <property type="entry name" value="Adenine_glyco"/>
    <property type="match status" value="1"/>
</dbReference>
<comment type="caution">
    <text evidence="1">The sequence shown here is derived from an EMBL/GenBank/DDBJ whole genome shotgun (WGS) entry which is preliminary data.</text>
</comment>
<evidence type="ECO:0000313" key="2">
    <source>
        <dbReference type="Proteomes" id="UP000660021"/>
    </source>
</evidence>
<evidence type="ECO:0000313" key="1">
    <source>
        <dbReference type="EMBL" id="MBC5730451.1"/>
    </source>
</evidence>